<dbReference type="InterPro" id="IPR051051">
    <property type="entry name" value="E3_ubiq-ligase_TRIM/RNF"/>
</dbReference>
<name>A0AAN8LYU2_9TELE</name>
<dbReference type="CDD" id="cd16040">
    <property type="entry name" value="SPRY_PRY_SNTX"/>
    <property type="match status" value="1"/>
</dbReference>
<proteinExistence type="predicted"/>
<dbReference type="InterPro" id="IPR043136">
    <property type="entry name" value="B30.2/SPRY_sf"/>
</dbReference>
<organism evidence="6 7">
    <name type="scientific">Coregonus suidteri</name>
    <dbReference type="NCBI Taxonomy" id="861788"/>
    <lineage>
        <taxon>Eukaryota</taxon>
        <taxon>Metazoa</taxon>
        <taxon>Chordata</taxon>
        <taxon>Craniata</taxon>
        <taxon>Vertebrata</taxon>
        <taxon>Euteleostomi</taxon>
        <taxon>Actinopterygii</taxon>
        <taxon>Neopterygii</taxon>
        <taxon>Teleostei</taxon>
        <taxon>Protacanthopterygii</taxon>
        <taxon>Salmoniformes</taxon>
        <taxon>Salmonidae</taxon>
        <taxon>Coregoninae</taxon>
        <taxon>Coregonus</taxon>
    </lineage>
</organism>
<dbReference type="PANTHER" id="PTHR25465">
    <property type="entry name" value="B-BOX DOMAIN CONTAINING"/>
    <property type="match status" value="1"/>
</dbReference>
<feature type="domain" description="CARD" evidence="5">
    <location>
        <begin position="1"/>
        <end position="70"/>
    </location>
</feature>
<reference evidence="6 7" key="1">
    <citation type="submission" date="2021-04" db="EMBL/GenBank/DDBJ databases">
        <authorList>
            <person name="De Guttry C."/>
            <person name="Zahm M."/>
            <person name="Klopp C."/>
            <person name="Cabau C."/>
            <person name="Louis A."/>
            <person name="Berthelot C."/>
            <person name="Parey E."/>
            <person name="Roest Crollius H."/>
            <person name="Montfort J."/>
            <person name="Robinson-Rechavi M."/>
            <person name="Bucao C."/>
            <person name="Bouchez O."/>
            <person name="Gislard M."/>
            <person name="Lluch J."/>
            <person name="Milhes M."/>
            <person name="Lampietro C."/>
            <person name="Lopez Roques C."/>
            <person name="Donnadieu C."/>
            <person name="Braasch I."/>
            <person name="Desvignes T."/>
            <person name="Postlethwait J."/>
            <person name="Bobe J."/>
            <person name="Wedekind C."/>
            <person name="Guiguen Y."/>
        </authorList>
    </citation>
    <scope>NUCLEOTIDE SEQUENCE [LARGE SCALE GENOMIC DNA]</scope>
    <source>
        <strain evidence="6">Cs_M1</strain>
        <tissue evidence="6">Blood</tissue>
    </source>
</reference>
<dbReference type="AlphaFoldDB" id="A0AAN8LYU2"/>
<keyword evidence="2" id="KW-0863">Zinc-finger</keyword>
<dbReference type="SUPFAM" id="SSF47986">
    <property type="entry name" value="DEATH domain"/>
    <property type="match status" value="1"/>
</dbReference>
<dbReference type="Gene3D" id="1.10.533.10">
    <property type="entry name" value="Death Domain, Fas"/>
    <property type="match status" value="1"/>
</dbReference>
<evidence type="ECO:0000259" key="5">
    <source>
        <dbReference type="PROSITE" id="PS50209"/>
    </source>
</evidence>
<evidence type="ECO:0000256" key="1">
    <source>
        <dbReference type="ARBA" id="ARBA00022723"/>
    </source>
</evidence>
<dbReference type="InterPro" id="IPR013320">
    <property type="entry name" value="ConA-like_dom_sf"/>
</dbReference>
<accession>A0AAN8LYU2</accession>
<dbReference type="GO" id="GO:0042981">
    <property type="term" value="P:regulation of apoptotic process"/>
    <property type="evidence" value="ECO:0007669"/>
    <property type="project" value="InterPro"/>
</dbReference>
<keyword evidence="3" id="KW-0862">Zinc</keyword>
<comment type="caution">
    <text evidence="6">The sequence shown here is derived from an EMBL/GenBank/DDBJ whole genome shotgun (WGS) entry which is preliminary data.</text>
</comment>
<dbReference type="Gene3D" id="2.60.120.920">
    <property type="match status" value="1"/>
</dbReference>
<sequence length="384" mass="43666">MVIPIVDELIQRNMLQKEMYNTIRDGRPCQEQMRLLYEVLCSGGTTVKAAFYEILFEKQSHLVQDLASEEPMEGLVQISRSPTVVNRLSGVLHCAQAAVEDSEELSKMKVVSPPEPNTREEFLKCYWDQDVQKLLCSCPQCRQTFTPRPVLNKNTIMAELVETMTEMKMQKERLKHCAQAAVEDSEELSKMKVVSPPEPNTRDEFLKYSCQLTLDPNTANIYLHLSEGNRKLTRSENAESYLHHPDRFNFYCQLLCKEALSGTCYWEVERSGSKCKVAVSYKGIGRIGNGVDVSFGRNYQSWALVCDPSSCSFRHNNISTDILTPCSSRIGVYLNHKAGTLSFYSVSDTMTLLHRVQTTFTQPLYPGFWVGPGYRSSLKIMTPM</sequence>
<dbReference type="EMBL" id="JAGTTL010000009">
    <property type="protein sequence ID" value="KAK6318204.1"/>
    <property type="molecule type" value="Genomic_DNA"/>
</dbReference>
<dbReference type="PROSITE" id="PS50209">
    <property type="entry name" value="CARD"/>
    <property type="match status" value="1"/>
</dbReference>
<dbReference type="InterPro" id="IPR003879">
    <property type="entry name" value="Butyrophylin_SPRY"/>
</dbReference>
<evidence type="ECO:0000256" key="3">
    <source>
        <dbReference type="ARBA" id="ARBA00022833"/>
    </source>
</evidence>
<dbReference type="InterPro" id="IPR001315">
    <property type="entry name" value="CARD"/>
</dbReference>
<dbReference type="SUPFAM" id="SSF49899">
    <property type="entry name" value="Concanavalin A-like lectins/glucanases"/>
    <property type="match status" value="1"/>
</dbReference>
<dbReference type="InterPro" id="IPR006574">
    <property type="entry name" value="PRY"/>
</dbReference>
<dbReference type="InterPro" id="IPR011029">
    <property type="entry name" value="DEATH-like_dom_sf"/>
</dbReference>
<dbReference type="GO" id="GO:0005737">
    <property type="term" value="C:cytoplasm"/>
    <property type="evidence" value="ECO:0007669"/>
    <property type="project" value="UniProtKB-ARBA"/>
</dbReference>
<dbReference type="Pfam" id="PF13765">
    <property type="entry name" value="PRY"/>
    <property type="match status" value="1"/>
</dbReference>
<dbReference type="PROSITE" id="PS50188">
    <property type="entry name" value="B302_SPRY"/>
    <property type="match status" value="1"/>
</dbReference>
<dbReference type="Proteomes" id="UP001356427">
    <property type="component" value="Unassembled WGS sequence"/>
</dbReference>
<dbReference type="InterPro" id="IPR001870">
    <property type="entry name" value="B30.2/SPRY"/>
</dbReference>
<dbReference type="PRINTS" id="PR01407">
    <property type="entry name" value="BUTYPHLNCDUF"/>
</dbReference>
<keyword evidence="1" id="KW-0479">Metal-binding</keyword>
<evidence type="ECO:0000313" key="6">
    <source>
        <dbReference type="EMBL" id="KAK6318204.1"/>
    </source>
</evidence>
<keyword evidence="7" id="KW-1185">Reference proteome</keyword>
<evidence type="ECO:0000259" key="4">
    <source>
        <dbReference type="PROSITE" id="PS50188"/>
    </source>
</evidence>
<dbReference type="SMART" id="SM00589">
    <property type="entry name" value="PRY"/>
    <property type="match status" value="1"/>
</dbReference>
<dbReference type="GO" id="GO:0008270">
    <property type="term" value="F:zinc ion binding"/>
    <property type="evidence" value="ECO:0007669"/>
    <property type="project" value="UniProtKB-KW"/>
</dbReference>
<feature type="domain" description="B30.2/SPRY" evidence="4">
    <location>
        <begin position="192"/>
        <end position="384"/>
    </location>
</feature>
<gene>
    <name evidence="6" type="ORF">J4Q44_G00114950</name>
</gene>
<evidence type="ECO:0000313" key="7">
    <source>
        <dbReference type="Proteomes" id="UP001356427"/>
    </source>
</evidence>
<dbReference type="SMART" id="SM00449">
    <property type="entry name" value="SPRY"/>
    <property type="match status" value="1"/>
</dbReference>
<dbReference type="Pfam" id="PF00622">
    <property type="entry name" value="SPRY"/>
    <property type="match status" value="1"/>
</dbReference>
<dbReference type="Pfam" id="PF00619">
    <property type="entry name" value="CARD"/>
    <property type="match status" value="1"/>
</dbReference>
<dbReference type="InterPro" id="IPR003877">
    <property type="entry name" value="SPRY_dom"/>
</dbReference>
<evidence type="ECO:0000256" key="2">
    <source>
        <dbReference type="ARBA" id="ARBA00022771"/>
    </source>
</evidence>
<dbReference type="PANTHER" id="PTHR25465:SF5">
    <property type="entry name" value="E3 UBIQUITIN_ISG15 LIGASE TRIM25-RELATED"/>
    <property type="match status" value="1"/>
</dbReference>
<protein>
    <submittedName>
        <fullName evidence="6">Uncharacterized protein</fullName>
    </submittedName>
</protein>